<evidence type="ECO:0000256" key="5">
    <source>
        <dbReference type="ARBA" id="ARBA00022448"/>
    </source>
</evidence>
<evidence type="ECO:0000256" key="1">
    <source>
        <dbReference type="ARBA" id="ARBA00003041"/>
    </source>
</evidence>
<sequence length="250" mass="27492">MSDPGKDPRSMDRHRAAWRRWQMASILTPEPEPELPAEVEPEPEPEPLPPEPPTELLAQWRAEAEQAGREAGYAAGMAEGFAEGKAAGHAQGYAAGQAEGAEAARAQGAIEAARLHEAAQQCAQSISSIEEQIGQSVIKLALDLARQMVRTQLDVHPELILPLVQEILHTEAGPGRVRIWLHPEDLKLVQQHLQEDLQDANWRLLPDPELARGGCRAQTAYGDIDATLQTRWQHIAGALGQTLRWEEPQP</sequence>
<keyword evidence="12" id="KW-0969">Cilium</keyword>
<keyword evidence="12" id="KW-0282">Flagellum</keyword>
<evidence type="ECO:0000313" key="13">
    <source>
        <dbReference type="Proteomes" id="UP000245212"/>
    </source>
</evidence>
<dbReference type="InterPro" id="IPR000563">
    <property type="entry name" value="Flag_FliH"/>
</dbReference>
<feature type="domain" description="Flagellar assembly protein FliH/Type III secretion system HrpE" evidence="11">
    <location>
        <begin position="111"/>
        <end position="235"/>
    </location>
</feature>
<keyword evidence="6" id="KW-0963">Cytoplasm</keyword>
<evidence type="ECO:0000256" key="4">
    <source>
        <dbReference type="ARBA" id="ARBA00016507"/>
    </source>
</evidence>
<evidence type="ECO:0000256" key="6">
    <source>
        <dbReference type="ARBA" id="ARBA00022490"/>
    </source>
</evidence>
<evidence type="ECO:0000256" key="8">
    <source>
        <dbReference type="ARBA" id="ARBA00022927"/>
    </source>
</evidence>
<dbReference type="PANTHER" id="PTHR34982">
    <property type="entry name" value="YOP PROTEINS TRANSLOCATION PROTEIN L"/>
    <property type="match status" value="1"/>
</dbReference>
<dbReference type="GO" id="GO:0015031">
    <property type="term" value="P:protein transport"/>
    <property type="evidence" value="ECO:0007669"/>
    <property type="project" value="UniProtKB-KW"/>
</dbReference>
<accession>A0A2V1K045</accession>
<name>A0A2V1K045_9BURK</name>
<keyword evidence="12" id="KW-0966">Cell projection</keyword>
<dbReference type="Proteomes" id="UP000245212">
    <property type="component" value="Unassembled WGS sequence"/>
</dbReference>
<dbReference type="GO" id="GO:0071973">
    <property type="term" value="P:bacterial-type flagellum-dependent cell motility"/>
    <property type="evidence" value="ECO:0007669"/>
    <property type="project" value="InterPro"/>
</dbReference>
<evidence type="ECO:0000256" key="7">
    <source>
        <dbReference type="ARBA" id="ARBA00022795"/>
    </source>
</evidence>
<organism evidence="12 13">
    <name type="scientific">Corticimicrobacter populi</name>
    <dbReference type="NCBI Taxonomy" id="2175229"/>
    <lineage>
        <taxon>Bacteria</taxon>
        <taxon>Pseudomonadati</taxon>
        <taxon>Pseudomonadota</taxon>
        <taxon>Betaproteobacteria</taxon>
        <taxon>Burkholderiales</taxon>
        <taxon>Alcaligenaceae</taxon>
        <taxon>Corticimicrobacter</taxon>
    </lineage>
</organism>
<dbReference type="SUPFAM" id="SSF160527">
    <property type="entry name" value="V-type ATPase subunit E-like"/>
    <property type="match status" value="1"/>
</dbReference>
<dbReference type="InterPro" id="IPR018035">
    <property type="entry name" value="Flagellar_FliH/T3SS_HrpE"/>
</dbReference>
<comment type="subcellular location">
    <subcellularLocation>
        <location evidence="2">Cytoplasm</location>
    </subcellularLocation>
</comment>
<keyword evidence="8" id="KW-0653">Protein transport</keyword>
<comment type="similarity">
    <text evidence="3">Belongs to the FliH family.</text>
</comment>
<dbReference type="GO" id="GO:0009288">
    <property type="term" value="C:bacterial-type flagellum"/>
    <property type="evidence" value="ECO:0007669"/>
    <property type="project" value="InterPro"/>
</dbReference>
<gene>
    <name evidence="12" type="ORF">DD235_15230</name>
</gene>
<dbReference type="AlphaFoldDB" id="A0A2V1K045"/>
<protein>
    <recommendedName>
        <fullName evidence="4">Flagellar assembly protein FliH</fullName>
    </recommendedName>
</protein>
<dbReference type="Pfam" id="PF02108">
    <property type="entry name" value="FliH"/>
    <property type="match status" value="1"/>
</dbReference>
<keyword evidence="7" id="KW-1005">Bacterial flagellum biogenesis</keyword>
<dbReference type="GO" id="GO:0044781">
    <property type="term" value="P:bacterial-type flagellum organization"/>
    <property type="evidence" value="ECO:0007669"/>
    <property type="project" value="UniProtKB-KW"/>
</dbReference>
<feature type="region of interest" description="Disordered" evidence="10">
    <location>
        <begin position="1"/>
        <end position="54"/>
    </location>
</feature>
<proteinExistence type="inferred from homology"/>
<comment type="caution">
    <text evidence="12">The sequence shown here is derived from an EMBL/GenBank/DDBJ whole genome shotgun (WGS) entry which is preliminary data.</text>
</comment>
<keyword evidence="9" id="KW-1006">Bacterial flagellum protein export</keyword>
<dbReference type="PRINTS" id="PR01003">
    <property type="entry name" value="FLGFLIH"/>
</dbReference>
<dbReference type="GO" id="GO:0005829">
    <property type="term" value="C:cytosol"/>
    <property type="evidence" value="ECO:0007669"/>
    <property type="project" value="TreeGrafter"/>
</dbReference>
<comment type="function">
    <text evidence="1">Needed for flagellar regrowth and assembly.</text>
</comment>
<dbReference type="GO" id="GO:0003774">
    <property type="term" value="F:cytoskeletal motor activity"/>
    <property type="evidence" value="ECO:0007669"/>
    <property type="project" value="InterPro"/>
</dbReference>
<keyword evidence="5" id="KW-0813">Transport</keyword>
<dbReference type="EMBL" id="QETA01000008">
    <property type="protein sequence ID" value="PWF21172.1"/>
    <property type="molecule type" value="Genomic_DNA"/>
</dbReference>
<evidence type="ECO:0000259" key="11">
    <source>
        <dbReference type="Pfam" id="PF02108"/>
    </source>
</evidence>
<dbReference type="NCBIfam" id="NF004270">
    <property type="entry name" value="PRK05687.2-1"/>
    <property type="match status" value="1"/>
</dbReference>
<dbReference type="InterPro" id="IPR051472">
    <property type="entry name" value="T3SS_Stator/FliH"/>
</dbReference>
<evidence type="ECO:0000313" key="12">
    <source>
        <dbReference type="EMBL" id="PWF21172.1"/>
    </source>
</evidence>
<evidence type="ECO:0000256" key="2">
    <source>
        <dbReference type="ARBA" id="ARBA00004496"/>
    </source>
</evidence>
<dbReference type="PANTHER" id="PTHR34982:SF1">
    <property type="entry name" value="FLAGELLAR ASSEMBLY PROTEIN FLIH"/>
    <property type="match status" value="1"/>
</dbReference>
<evidence type="ECO:0000256" key="9">
    <source>
        <dbReference type="ARBA" id="ARBA00023225"/>
    </source>
</evidence>
<keyword evidence="13" id="KW-1185">Reference proteome</keyword>
<evidence type="ECO:0000256" key="3">
    <source>
        <dbReference type="ARBA" id="ARBA00006602"/>
    </source>
</evidence>
<reference evidence="13" key="1">
    <citation type="submission" date="2018-05" db="EMBL/GenBank/DDBJ databases">
        <authorList>
            <person name="Li Y."/>
        </authorList>
    </citation>
    <scope>NUCLEOTIDE SEQUENCE [LARGE SCALE GENOMIC DNA]</scope>
    <source>
        <strain evidence="13">3d-2-2</strain>
    </source>
</reference>
<feature type="compositionally biased region" description="Basic and acidic residues" evidence="10">
    <location>
        <begin position="1"/>
        <end position="15"/>
    </location>
</feature>
<evidence type="ECO:0000256" key="10">
    <source>
        <dbReference type="SAM" id="MobiDB-lite"/>
    </source>
</evidence>
<feature type="compositionally biased region" description="Acidic residues" evidence="10">
    <location>
        <begin position="31"/>
        <end position="45"/>
    </location>
</feature>